<dbReference type="PANTHER" id="PTHR12849">
    <property type="entry name" value="RNA LARIAT DEBRANCHING ENZYME"/>
    <property type="match status" value="1"/>
</dbReference>
<evidence type="ECO:0000256" key="10">
    <source>
        <dbReference type="ARBA" id="ARBA00023004"/>
    </source>
</evidence>
<evidence type="ECO:0000259" key="14">
    <source>
        <dbReference type="SMART" id="SM01124"/>
    </source>
</evidence>
<comment type="cofactor">
    <cofactor evidence="2">
        <name>Zn(2+)</name>
        <dbReference type="ChEBI" id="CHEBI:29105"/>
    </cofactor>
</comment>
<feature type="compositionally biased region" description="Low complexity" evidence="13">
    <location>
        <begin position="282"/>
        <end position="298"/>
    </location>
</feature>
<keyword evidence="16" id="KW-1185">Reference proteome</keyword>
<feature type="region of interest" description="Disordered" evidence="13">
    <location>
        <begin position="242"/>
        <end position="301"/>
    </location>
</feature>
<evidence type="ECO:0000256" key="8">
    <source>
        <dbReference type="ARBA" id="ARBA00022801"/>
    </source>
</evidence>
<dbReference type="InterPro" id="IPR007708">
    <property type="entry name" value="DBR1_C"/>
</dbReference>
<dbReference type="Pfam" id="PF05011">
    <property type="entry name" value="DBR1"/>
    <property type="match status" value="1"/>
</dbReference>
<feature type="domain" description="Lariat debranching enzyme C-terminal" evidence="14">
    <location>
        <begin position="316"/>
        <end position="472"/>
    </location>
</feature>
<keyword evidence="10" id="KW-0408">Iron</keyword>
<dbReference type="InterPro" id="IPR029052">
    <property type="entry name" value="Metallo-depent_PP-like"/>
</dbReference>
<accession>A0A4S8LIS1</accession>
<gene>
    <name evidence="15" type="ORF">K435DRAFT_803171</name>
</gene>
<dbReference type="InterPro" id="IPR041816">
    <property type="entry name" value="Dbr1_N"/>
</dbReference>
<evidence type="ECO:0000256" key="9">
    <source>
        <dbReference type="ARBA" id="ARBA00022833"/>
    </source>
</evidence>
<comment type="subcellular location">
    <subcellularLocation>
        <location evidence="4">Nucleus</location>
    </subcellularLocation>
</comment>
<sequence>MKVAVEGCCHGELDNIYAHIADLESKNEYKVDLLLICGDFQAVRNWRDLQCMAVPDKYKQLQTFYKYYTGEKKAPILTIVIGGNHEASNYMWELYHGGWLAPNIYFLGHAGCVQVNGIRIAGASGIFKGYNFSRGMWLTGYFETMPYDKEAIRSIYHIREFNVRKLSLLSSPQIFLSHDWPVTIDQHGDYRTLIRQKSHFRQEINSGTLGSPPLMGLLRTLKPEWWFSAHLHVRFEATVVHGDPEGNADTQPTSAAPPKVANPDEIAIDDDEFDGDTASAPTVTSSDAQTASSSTKAADNPDEIKLDDEEEDVAPQPEAQPPPSITRFLALDKCLPRRKFLEVIDISPDSPTLSSPPNAPPTLSFDPEWLAILRAFDPWFSLTREQRPFPDESEAREMVNREMAWVEQHLLRAKPQDQNDHSPMFPVSDIQQFVMTAPGPGSEGADKFKQPPLYPNPQTDAFCKMLEIPNRITGTV</sequence>
<dbReference type="SMART" id="SM01124">
    <property type="entry name" value="DBR1"/>
    <property type="match status" value="1"/>
</dbReference>
<evidence type="ECO:0000313" key="16">
    <source>
        <dbReference type="Proteomes" id="UP000297245"/>
    </source>
</evidence>
<dbReference type="GO" id="GO:0008419">
    <property type="term" value="F:RNA lariat debranching enzyme activity"/>
    <property type="evidence" value="ECO:0007669"/>
    <property type="project" value="TreeGrafter"/>
</dbReference>
<evidence type="ECO:0000256" key="3">
    <source>
        <dbReference type="ARBA" id="ARBA00001954"/>
    </source>
</evidence>
<evidence type="ECO:0000256" key="12">
    <source>
        <dbReference type="ARBA" id="ARBA00023242"/>
    </source>
</evidence>
<feature type="compositionally biased region" description="Acidic residues" evidence="13">
    <location>
        <begin position="266"/>
        <end position="275"/>
    </location>
</feature>
<comment type="cofactor">
    <cofactor evidence="1">
        <name>Mn(2+)</name>
        <dbReference type="ChEBI" id="CHEBI:29035"/>
    </cofactor>
</comment>
<evidence type="ECO:0000256" key="13">
    <source>
        <dbReference type="SAM" id="MobiDB-lite"/>
    </source>
</evidence>
<name>A0A4S8LIS1_DENBC</name>
<comment type="similarity">
    <text evidence="5">Belongs to the lariat debranching enzyme family.</text>
</comment>
<evidence type="ECO:0000313" key="15">
    <source>
        <dbReference type="EMBL" id="THU88901.1"/>
    </source>
</evidence>
<dbReference type="Pfam" id="PF00149">
    <property type="entry name" value="Metallophos"/>
    <property type="match status" value="1"/>
</dbReference>
<evidence type="ECO:0000256" key="5">
    <source>
        <dbReference type="ARBA" id="ARBA00006045"/>
    </source>
</evidence>
<dbReference type="OrthoDB" id="407609at2759"/>
<evidence type="ECO:0000256" key="7">
    <source>
        <dbReference type="ARBA" id="ARBA00022723"/>
    </source>
</evidence>
<dbReference type="Gene3D" id="3.60.21.10">
    <property type="match status" value="1"/>
</dbReference>
<dbReference type="EMBL" id="ML179390">
    <property type="protein sequence ID" value="THU88901.1"/>
    <property type="molecule type" value="Genomic_DNA"/>
</dbReference>
<dbReference type="GO" id="GO:0000398">
    <property type="term" value="P:mRNA splicing, via spliceosome"/>
    <property type="evidence" value="ECO:0007669"/>
    <property type="project" value="TreeGrafter"/>
</dbReference>
<dbReference type="FunFam" id="3.60.21.10:FF:000035">
    <property type="entry name" value="Lariat debranching enzyme"/>
    <property type="match status" value="1"/>
</dbReference>
<reference evidence="15 16" key="1">
    <citation type="journal article" date="2019" name="Nat. Ecol. Evol.">
        <title>Megaphylogeny resolves global patterns of mushroom evolution.</title>
        <authorList>
            <person name="Varga T."/>
            <person name="Krizsan K."/>
            <person name="Foldi C."/>
            <person name="Dima B."/>
            <person name="Sanchez-Garcia M."/>
            <person name="Sanchez-Ramirez S."/>
            <person name="Szollosi G.J."/>
            <person name="Szarkandi J.G."/>
            <person name="Papp V."/>
            <person name="Albert L."/>
            <person name="Andreopoulos W."/>
            <person name="Angelini C."/>
            <person name="Antonin V."/>
            <person name="Barry K.W."/>
            <person name="Bougher N.L."/>
            <person name="Buchanan P."/>
            <person name="Buyck B."/>
            <person name="Bense V."/>
            <person name="Catcheside P."/>
            <person name="Chovatia M."/>
            <person name="Cooper J."/>
            <person name="Damon W."/>
            <person name="Desjardin D."/>
            <person name="Finy P."/>
            <person name="Geml J."/>
            <person name="Haridas S."/>
            <person name="Hughes K."/>
            <person name="Justo A."/>
            <person name="Karasinski D."/>
            <person name="Kautmanova I."/>
            <person name="Kiss B."/>
            <person name="Kocsube S."/>
            <person name="Kotiranta H."/>
            <person name="LaButti K.M."/>
            <person name="Lechner B.E."/>
            <person name="Liimatainen K."/>
            <person name="Lipzen A."/>
            <person name="Lukacs Z."/>
            <person name="Mihaltcheva S."/>
            <person name="Morgado L.N."/>
            <person name="Niskanen T."/>
            <person name="Noordeloos M.E."/>
            <person name="Ohm R.A."/>
            <person name="Ortiz-Santana B."/>
            <person name="Ovrebo C."/>
            <person name="Racz N."/>
            <person name="Riley R."/>
            <person name="Savchenko A."/>
            <person name="Shiryaev A."/>
            <person name="Soop K."/>
            <person name="Spirin V."/>
            <person name="Szebenyi C."/>
            <person name="Tomsovsky M."/>
            <person name="Tulloss R.E."/>
            <person name="Uehling J."/>
            <person name="Grigoriev I.V."/>
            <person name="Vagvolgyi C."/>
            <person name="Papp T."/>
            <person name="Martin F.M."/>
            <person name="Miettinen O."/>
            <person name="Hibbett D.S."/>
            <person name="Nagy L.G."/>
        </authorList>
    </citation>
    <scope>NUCLEOTIDE SEQUENCE [LARGE SCALE GENOMIC DNA]</scope>
    <source>
        <strain evidence="15 16">CBS 962.96</strain>
    </source>
</reference>
<keyword evidence="7" id="KW-0479">Metal-binding</keyword>
<dbReference type="Proteomes" id="UP000297245">
    <property type="component" value="Unassembled WGS sequence"/>
</dbReference>
<comment type="cofactor">
    <cofactor evidence="3">
        <name>Fe(2+)</name>
        <dbReference type="ChEBI" id="CHEBI:29033"/>
    </cofactor>
</comment>
<evidence type="ECO:0000256" key="11">
    <source>
        <dbReference type="ARBA" id="ARBA00023211"/>
    </source>
</evidence>
<evidence type="ECO:0000256" key="2">
    <source>
        <dbReference type="ARBA" id="ARBA00001947"/>
    </source>
</evidence>
<dbReference type="GO" id="GO:0005634">
    <property type="term" value="C:nucleus"/>
    <property type="evidence" value="ECO:0007669"/>
    <property type="project" value="UniProtKB-SubCell"/>
</dbReference>
<evidence type="ECO:0000256" key="1">
    <source>
        <dbReference type="ARBA" id="ARBA00001936"/>
    </source>
</evidence>
<protein>
    <submittedName>
        <fullName evidence="15">DBR1-domain-containing protein</fullName>
    </submittedName>
</protein>
<dbReference type="GO" id="GO:0046872">
    <property type="term" value="F:metal ion binding"/>
    <property type="evidence" value="ECO:0007669"/>
    <property type="project" value="UniProtKB-KW"/>
</dbReference>
<dbReference type="AlphaFoldDB" id="A0A4S8LIS1"/>
<dbReference type="PANTHER" id="PTHR12849:SF0">
    <property type="entry name" value="LARIAT DEBRANCHING ENZYME"/>
    <property type="match status" value="1"/>
</dbReference>
<dbReference type="CDD" id="cd00844">
    <property type="entry name" value="MPP_Dbr1_N"/>
    <property type="match status" value="1"/>
</dbReference>
<dbReference type="InterPro" id="IPR004843">
    <property type="entry name" value="Calcineurin-like_PHP"/>
</dbReference>
<keyword evidence="6" id="KW-0507">mRNA processing</keyword>
<proteinExistence type="inferred from homology"/>
<organism evidence="15 16">
    <name type="scientific">Dendrothele bispora (strain CBS 962.96)</name>
    <dbReference type="NCBI Taxonomy" id="1314807"/>
    <lineage>
        <taxon>Eukaryota</taxon>
        <taxon>Fungi</taxon>
        <taxon>Dikarya</taxon>
        <taxon>Basidiomycota</taxon>
        <taxon>Agaricomycotina</taxon>
        <taxon>Agaricomycetes</taxon>
        <taxon>Agaricomycetidae</taxon>
        <taxon>Agaricales</taxon>
        <taxon>Agaricales incertae sedis</taxon>
        <taxon>Dendrothele</taxon>
    </lineage>
</organism>
<keyword evidence="11" id="KW-0464">Manganese</keyword>
<keyword evidence="9" id="KW-0862">Zinc</keyword>
<evidence type="ECO:0000256" key="6">
    <source>
        <dbReference type="ARBA" id="ARBA00022664"/>
    </source>
</evidence>
<keyword evidence="12" id="KW-0539">Nucleus</keyword>
<keyword evidence="8" id="KW-0378">Hydrolase</keyword>
<dbReference type="SUPFAM" id="SSF56300">
    <property type="entry name" value="Metallo-dependent phosphatases"/>
    <property type="match status" value="1"/>
</dbReference>
<evidence type="ECO:0000256" key="4">
    <source>
        <dbReference type="ARBA" id="ARBA00004123"/>
    </source>
</evidence>